<keyword evidence="3" id="KW-0493">Microtubule</keyword>
<feature type="region of interest" description="Disordered" evidence="8">
    <location>
        <begin position="20"/>
        <end position="47"/>
    </location>
</feature>
<feature type="compositionally biased region" description="Polar residues" evidence="8">
    <location>
        <begin position="85"/>
        <end position="108"/>
    </location>
</feature>
<dbReference type="Pfam" id="PF17862">
    <property type="entry name" value="AAA_lid_3"/>
    <property type="match status" value="1"/>
</dbReference>
<dbReference type="GO" id="GO:0005819">
    <property type="term" value="C:spindle"/>
    <property type="evidence" value="ECO:0007669"/>
    <property type="project" value="UniProtKB-SubCell"/>
</dbReference>
<evidence type="ECO:0000256" key="6">
    <source>
        <dbReference type="ARBA" id="ARBA00023212"/>
    </source>
</evidence>
<reference evidence="10" key="1">
    <citation type="journal article" date="2021" name="Sci. Rep.">
        <title>Diploid genomic architecture of Nitzschia inconspicua, an elite biomass production diatom.</title>
        <authorList>
            <person name="Oliver A."/>
            <person name="Podell S."/>
            <person name="Pinowska A."/>
            <person name="Traller J.C."/>
            <person name="Smith S.R."/>
            <person name="McClure R."/>
            <person name="Beliaev A."/>
            <person name="Bohutskyi P."/>
            <person name="Hill E.A."/>
            <person name="Rabines A."/>
            <person name="Zheng H."/>
            <person name="Allen L.Z."/>
            <person name="Kuo A."/>
            <person name="Grigoriev I.V."/>
            <person name="Allen A.E."/>
            <person name="Hazlebeck D."/>
            <person name="Allen E.E."/>
        </authorList>
    </citation>
    <scope>NUCLEOTIDE SEQUENCE</scope>
    <source>
        <strain evidence="10">Hildebrandi</strain>
    </source>
</reference>
<dbReference type="OrthoDB" id="10254455at2759"/>
<feature type="region of interest" description="Disordered" evidence="8">
    <location>
        <begin position="668"/>
        <end position="697"/>
    </location>
</feature>
<evidence type="ECO:0000256" key="2">
    <source>
        <dbReference type="ARBA" id="ARBA00022490"/>
    </source>
</evidence>
<evidence type="ECO:0000256" key="7">
    <source>
        <dbReference type="ARBA" id="ARBA00023235"/>
    </source>
</evidence>
<sequence>MSNRTGDTILERFQQYNHHTLHQQKQQQEPDLDHLRMPPPKHFSRQGTKQLQEAVRSKNVLLSLPHQEAIRWMNFESGALKPARNSVSPVSTMNSTTPNRHPHQQRNMNSQDITARRLDSEFDRTIPRKKKSRAPLHSCGGTPTDNYQAHLQGKRNPSRHQNSYLPTEDASFSTRFEQRTIHQEDQENQYQGYEHGTIENSDGFQGINSADGNTSDNQNINHDDGHNFPIVQTTLELTHPLSGAGREEPGQEPLETSPSFFAHSERKRKSCGSSCSTTNDGTLNIFADEGGQGGVEIPTSTFKDVIGHQAVKMRLQEILLPLKLSPELCSTVFSGIRSLPASVLFHGPPGTGKTLLAQAMAGEAKAAFVSVGPSDILSKYVGESEAAVRSIFSGARRKARDSQSKCAVVFFDEIDALGQSRASTNDSGATPGAQLETGGTDGCSRRVLAELLIQLTKLNSRNGKCKSTTNVKDLTADQASTICHEDEDDFYPSSCDHDDGVDREIDGQLHSDVEAVMKDSVCVIVLAATNRIQDCDPALLRRFGVQVPVGLPTQKDRLAMIKLHLKDIEHTLSVKDINRAAKATEGWSGSDMENLCRDCAMAPVRECIREVVLAERRLLRDSNINVNNGYDNELRALSEVDLEGKFSSIRPVSFDDFIAAMRSWATRASDGSSSNQLSQEPSVLSVHYDSSSDEEYD</sequence>
<evidence type="ECO:0000259" key="9">
    <source>
        <dbReference type="SMART" id="SM00382"/>
    </source>
</evidence>
<keyword evidence="5" id="KW-0067">ATP-binding</keyword>
<dbReference type="GO" id="GO:0016853">
    <property type="term" value="F:isomerase activity"/>
    <property type="evidence" value="ECO:0007669"/>
    <property type="project" value="UniProtKB-KW"/>
</dbReference>
<feature type="compositionally biased region" description="Polar residues" evidence="8">
    <location>
        <begin position="20"/>
        <end position="29"/>
    </location>
</feature>
<dbReference type="InterPro" id="IPR003959">
    <property type="entry name" value="ATPase_AAA_core"/>
</dbReference>
<dbReference type="GO" id="GO:0005874">
    <property type="term" value="C:microtubule"/>
    <property type="evidence" value="ECO:0007669"/>
    <property type="project" value="UniProtKB-KW"/>
</dbReference>
<keyword evidence="11" id="KW-1185">Reference proteome</keyword>
<dbReference type="InterPro" id="IPR041569">
    <property type="entry name" value="AAA_lid_3"/>
</dbReference>
<reference evidence="10" key="2">
    <citation type="submission" date="2021-04" db="EMBL/GenBank/DDBJ databases">
        <authorList>
            <person name="Podell S."/>
        </authorList>
    </citation>
    <scope>NUCLEOTIDE SEQUENCE</scope>
    <source>
        <strain evidence="10">Hildebrandi</strain>
    </source>
</reference>
<evidence type="ECO:0000256" key="1">
    <source>
        <dbReference type="ARBA" id="ARBA00004186"/>
    </source>
</evidence>
<evidence type="ECO:0000256" key="3">
    <source>
        <dbReference type="ARBA" id="ARBA00022701"/>
    </source>
</evidence>
<evidence type="ECO:0000256" key="5">
    <source>
        <dbReference type="ARBA" id="ARBA00022840"/>
    </source>
</evidence>
<keyword evidence="2" id="KW-0963">Cytoplasm</keyword>
<dbReference type="AlphaFoldDB" id="A0A9K3KFT9"/>
<keyword evidence="6" id="KW-0206">Cytoskeleton</keyword>
<dbReference type="Pfam" id="PF00004">
    <property type="entry name" value="AAA"/>
    <property type="match status" value="1"/>
</dbReference>
<evidence type="ECO:0000256" key="4">
    <source>
        <dbReference type="ARBA" id="ARBA00022741"/>
    </source>
</evidence>
<name>A0A9K3KFT9_9STRA</name>
<accession>A0A9K3KFT9</accession>
<dbReference type="InterPro" id="IPR003593">
    <property type="entry name" value="AAA+_ATPase"/>
</dbReference>
<dbReference type="GO" id="GO:0005524">
    <property type="term" value="F:ATP binding"/>
    <property type="evidence" value="ECO:0007669"/>
    <property type="project" value="UniProtKB-KW"/>
</dbReference>
<dbReference type="PANTHER" id="PTHR23074:SF78">
    <property type="entry name" value="KATANIN P60 ATPASE-CONTAINING SUBUNIT A-LIKE 2"/>
    <property type="match status" value="1"/>
</dbReference>
<protein>
    <submittedName>
        <fullName evidence="10">AAA ATPase domain containing protein</fullName>
    </submittedName>
</protein>
<comment type="caution">
    <text evidence="10">The sequence shown here is derived from an EMBL/GenBank/DDBJ whole genome shotgun (WGS) entry which is preliminary data.</text>
</comment>
<proteinExistence type="predicted"/>
<dbReference type="InterPro" id="IPR050304">
    <property type="entry name" value="MT-severing_AAA_ATPase"/>
</dbReference>
<organism evidence="10 11">
    <name type="scientific">Nitzschia inconspicua</name>
    <dbReference type="NCBI Taxonomy" id="303405"/>
    <lineage>
        <taxon>Eukaryota</taxon>
        <taxon>Sar</taxon>
        <taxon>Stramenopiles</taxon>
        <taxon>Ochrophyta</taxon>
        <taxon>Bacillariophyta</taxon>
        <taxon>Bacillariophyceae</taxon>
        <taxon>Bacillariophycidae</taxon>
        <taxon>Bacillariales</taxon>
        <taxon>Bacillariaceae</taxon>
        <taxon>Nitzschia</taxon>
    </lineage>
</organism>
<feature type="region of interest" description="Disordered" evidence="8">
    <location>
        <begin position="241"/>
        <end position="275"/>
    </location>
</feature>
<evidence type="ECO:0000256" key="8">
    <source>
        <dbReference type="SAM" id="MobiDB-lite"/>
    </source>
</evidence>
<keyword evidence="7" id="KW-0413">Isomerase</keyword>
<evidence type="ECO:0000313" key="11">
    <source>
        <dbReference type="Proteomes" id="UP000693970"/>
    </source>
</evidence>
<keyword evidence="4" id="KW-0547">Nucleotide-binding</keyword>
<dbReference type="GO" id="GO:0016887">
    <property type="term" value="F:ATP hydrolysis activity"/>
    <property type="evidence" value="ECO:0007669"/>
    <property type="project" value="InterPro"/>
</dbReference>
<dbReference type="Proteomes" id="UP000693970">
    <property type="component" value="Unassembled WGS sequence"/>
</dbReference>
<feature type="region of interest" description="Disordered" evidence="8">
    <location>
        <begin position="83"/>
        <end position="108"/>
    </location>
</feature>
<evidence type="ECO:0000313" key="10">
    <source>
        <dbReference type="EMBL" id="KAG7342318.1"/>
    </source>
</evidence>
<feature type="domain" description="AAA+ ATPase" evidence="9">
    <location>
        <begin position="339"/>
        <end position="553"/>
    </location>
</feature>
<dbReference type="EMBL" id="JAGRRH010000025">
    <property type="protein sequence ID" value="KAG7342318.1"/>
    <property type="molecule type" value="Genomic_DNA"/>
</dbReference>
<feature type="region of interest" description="Disordered" evidence="8">
    <location>
        <begin position="421"/>
        <end position="441"/>
    </location>
</feature>
<feature type="compositionally biased region" description="Polar residues" evidence="8">
    <location>
        <begin position="669"/>
        <end position="682"/>
    </location>
</feature>
<gene>
    <name evidence="10" type="ORF">IV203_007411</name>
</gene>
<comment type="subcellular location">
    <subcellularLocation>
        <location evidence="1">Cytoplasm</location>
        <location evidence="1">Cytoskeleton</location>
        <location evidence="1">Spindle</location>
    </subcellularLocation>
</comment>
<dbReference type="SMART" id="SM00382">
    <property type="entry name" value="AAA"/>
    <property type="match status" value="1"/>
</dbReference>
<dbReference type="PANTHER" id="PTHR23074">
    <property type="entry name" value="AAA DOMAIN-CONTAINING"/>
    <property type="match status" value="1"/>
</dbReference>